<evidence type="ECO:0000256" key="1">
    <source>
        <dbReference type="SAM" id="Phobius"/>
    </source>
</evidence>
<dbReference type="KEGG" id="mpof:MPOR_06640"/>
<dbReference type="EMBL" id="AP022570">
    <property type="protein sequence ID" value="BBX49638.1"/>
    <property type="molecule type" value="Genomic_DNA"/>
</dbReference>
<reference evidence="2 3" key="1">
    <citation type="journal article" date="2019" name="Emerg. Microbes Infect.">
        <title>Comprehensive subspecies identification of 175 nontuberculous mycobacteria species based on 7547 genomic profiles.</title>
        <authorList>
            <person name="Matsumoto Y."/>
            <person name="Kinjo T."/>
            <person name="Motooka D."/>
            <person name="Nabeya D."/>
            <person name="Jung N."/>
            <person name="Uechi K."/>
            <person name="Horii T."/>
            <person name="Iida T."/>
            <person name="Fujita J."/>
            <person name="Nakamura S."/>
        </authorList>
    </citation>
    <scope>NUCLEOTIDE SEQUENCE [LARGE SCALE GENOMIC DNA]</scope>
    <source>
        <strain evidence="2 3">JCM 12603</strain>
    </source>
</reference>
<accession>A0A6N4V6I7</accession>
<dbReference type="Proteomes" id="UP000466785">
    <property type="component" value="Chromosome"/>
</dbReference>
<evidence type="ECO:0000313" key="3">
    <source>
        <dbReference type="Proteomes" id="UP000466785"/>
    </source>
</evidence>
<dbReference type="RefSeq" id="WP_163671996.1">
    <property type="nucleotide sequence ID" value="NZ_AP022570.1"/>
</dbReference>
<keyword evidence="1" id="KW-0472">Membrane</keyword>
<keyword evidence="3" id="KW-1185">Reference proteome</keyword>
<dbReference type="AlphaFoldDB" id="A0A6N4V6I7"/>
<keyword evidence="1" id="KW-1133">Transmembrane helix</keyword>
<sequence>MRGNSSADSQHPYNESGATVIILGIILLLIGYFTSLSILTTIGGILVVVGVVLWILGAVGKPVGGRKVWF</sequence>
<organism evidence="2 3">
    <name type="scientific">Mycolicibacterium poriferae</name>
    <dbReference type="NCBI Taxonomy" id="39694"/>
    <lineage>
        <taxon>Bacteria</taxon>
        <taxon>Bacillati</taxon>
        <taxon>Actinomycetota</taxon>
        <taxon>Actinomycetes</taxon>
        <taxon>Mycobacteriales</taxon>
        <taxon>Mycobacteriaceae</taxon>
        <taxon>Mycolicibacterium</taxon>
    </lineage>
</organism>
<feature type="transmembrane region" description="Helical" evidence="1">
    <location>
        <begin position="38"/>
        <end position="59"/>
    </location>
</feature>
<proteinExistence type="predicted"/>
<name>A0A6N4V6I7_9MYCO</name>
<protein>
    <submittedName>
        <fullName evidence="2">Uncharacterized protein</fullName>
    </submittedName>
</protein>
<gene>
    <name evidence="2" type="ORF">MPOR_06640</name>
</gene>
<keyword evidence="1" id="KW-0812">Transmembrane</keyword>
<feature type="transmembrane region" description="Helical" evidence="1">
    <location>
        <begin position="12"/>
        <end position="32"/>
    </location>
</feature>
<evidence type="ECO:0000313" key="2">
    <source>
        <dbReference type="EMBL" id="BBX49638.1"/>
    </source>
</evidence>